<evidence type="ECO:0000313" key="1">
    <source>
        <dbReference type="EMBL" id="KAK9724643.1"/>
    </source>
</evidence>
<dbReference type="Gene3D" id="3.40.630.10">
    <property type="entry name" value="Zn peptidases"/>
    <property type="match status" value="1"/>
</dbReference>
<keyword evidence="2" id="KW-1185">Reference proteome</keyword>
<protein>
    <submittedName>
        <fullName evidence="1">Uncharacterized protein</fullName>
    </submittedName>
</protein>
<proteinExistence type="predicted"/>
<dbReference type="AlphaFoldDB" id="A0AAW1KVI2"/>
<name>A0AAW1KVI2_SAPOF</name>
<gene>
    <name evidence="1" type="ORF">RND81_05G089000</name>
</gene>
<reference evidence="1" key="1">
    <citation type="submission" date="2024-03" db="EMBL/GenBank/DDBJ databases">
        <title>WGS assembly of Saponaria officinalis var. Norfolk2.</title>
        <authorList>
            <person name="Jenkins J."/>
            <person name="Shu S."/>
            <person name="Grimwood J."/>
            <person name="Barry K."/>
            <person name="Goodstein D."/>
            <person name="Schmutz J."/>
            <person name="Leebens-Mack J."/>
            <person name="Osbourn A."/>
        </authorList>
    </citation>
    <scope>NUCLEOTIDE SEQUENCE [LARGE SCALE GENOMIC DNA]</scope>
    <source>
        <strain evidence="1">JIC</strain>
    </source>
</reference>
<dbReference type="EMBL" id="JBDFQZ010000005">
    <property type="protein sequence ID" value="KAK9724643.1"/>
    <property type="molecule type" value="Genomic_DNA"/>
</dbReference>
<sequence length="108" mass="12097">MMQLENSDGGDPEGVKLLELISGRHSRVSTQDTVVNAGKFDGALGIISAISAVKVLKVINKLEMLKRPIEVNIFLVLKFEMYVKYLKESHDPGRYLAFQWLFTLISSV</sequence>
<organism evidence="1 2">
    <name type="scientific">Saponaria officinalis</name>
    <name type="common">Common soapwort</name>
    <name type="synonym">Lychnis saponaria</name>
    <dbReference type="NCBI Taxonomy" id="3572"/>
    <lineage>
        <taxon>Eukaryota</taxon>
        <taxon>Viridiplantae</taxon>
        <taxon>Streptophyta</taxon>
        <taxon>Embryophyta</taxon>
        <taxon>Tracheophyta</taxon>
        <taxon>Spermatophyta</taxon>
        <taxon>Magnoliopsida</taxon>
        <taxon>eudicotyledons</taxon>
        <taxon>Gunneridae</taxon>
        <taxon>Pentapetalae</taxon>
        <taxon>Caryophyllales</taxon>
        <taxon>Caryophyllaceae</taxon>
        <taxon>Caryophylleae</taxon>
        <taxon>Saponaria</taxon>
    </lineage>
</organism>
<dbReference type="Proteomes" id="UP001443914">
    <property type="component" value="Unassembled WGS sequence"/>
</dbReference>
<evidence type="ECO:0000313" key="2">
    <source>
        <dbReference type="Proteomes" id="UP001443914"/>
    </source>
</evidence>
<accession>A0AAW1KVI2</accession>
<comment type="caution">
    <text evidence="1">The sequence shown here is derived from an EMBL/GenBank/DDBJ whole genome shotgun (WGS) entry which is preliminary data.</text>
</comment>